<evidence type="ECO:0000313" key="2">
    <source>
        <dbReference type="Proteomes" id="UP000734854"/>
    </source>
</evidence>
<dbReference type="InterPro" id="IPR011989">
    <property type="entry name" value="ARM-like"/>
</dbReference>
<sequence length="270" mass="29914">MLLYNREMPSGVQVKGCAWVDFRDMGNPTFTMKNIRKDETAFNCFFPYLWPTREGSLSLCRYHIAINKSRIWFVNDNIGVAHCLGELYRLFGRRVTSGLTETINIAAKLMKFNEDFVRKDALQMLDNALEGCGGSGPFTAYSEAHRIVMRVGVTDKSFIVRLAAARCLKTFANIDSPGLGPAELEGSIVYCLKALVDPTSSVRDAFAEALGGLLALATNPEAQVKRGNKITVPAQKLEDNLQKHFILPFVKGKDLNACCHLSVFLSCMSS</sequence>
<evidence type="ECO:0000313" key="1">
    <source>
        <dbReference type="EMBL" id="KAG6470886.1"/>
    </source>
</evidence>
<dbReference type="AlphaFoldDB" id="A0A8J5CV19"/>
<dbReference type="PANTHER" id="PTHR46975">
    <property type="entry name" value="PROTEIN SWEETIE"/>
    <property type="match status" value="1"/>
</dbReference>
<evidence type="ECO:0008006" key="3">
    <source>
        <dbReference type="Google" id="ProtNLM"/>
    </source>
</evidence>
<gene>
    <name evidence="1" type="ORF">ZIOFF_071966</name>
</gene>
<dbReference type="InterPro" id="IPR016024">
    <property type="entry name" value="ARM-type_fold"/>
</dbReference>
<dbReference type="Proteomes" id="UP000734854">
    <property type="component" value="Unassembled WGS sequence"/>
</dbReference>
<organism evidence="1 2">
    <name type="scientific">Zingiber officinale</name>
    <name type="common">Ginger</name>
    <name type="synonym">Amomum zingiber</name>
    <dbReference type="NCBI Taxonomy" id="94328"/>
    <lineage>
        <taxon>Eukaryota</taxon>
        <taxon>Viridiplantae</taxon>
        <taxon>Streptophyta</taxon>
        <taxon>Embryophyta</taxon>
        <taxon>Tracheophyta</taxon>
        <taxon>Spermatophyta</taxon>
        <taxon>Magnoliopsida</taxon>
        <taxon>Liliopsida</taxon>
        <taxon>Zingiberales</taxon>
        <taxon>Zingiberaceae</taxon>
        <taxon>Zingiber</taxon>
    </lineage>
</organism>
<dbReference type="SUPFAM" id="SSF48371">
    <property type="entry name" value="ARM repeat"/>
    <property type="match status" value="1"/>
</dbReference>
<keyword evidence="2" id="KW-1185">Reference proteome</keyword>
<dbReference type="InterPro" id="IPR044218">
    <property type="entry name" value="SWEETIE"/>
</dbReference>
<reference evidence="1 2" key="1">
    <citation type="submission" date="2020-08" db="EMBL/GenBank/DDBJ databases">
        <title>Plant Genome Project.</title>
        <authorList>
            <person name="Zhang R.-G."/>
        </authorList>
    </citation>
    <scope>NUCLEOTIDE SEQUENCE [LARGE SCALE GENOMIC DNA]</scope>
    <source>
        <tissue evidence="1">Rhizome</tissue>
    </source>
</reference>
<protein>
    <recommendedName>
        <fullName evidence="3">ARM repeat superfamily protein</fullName>
    </recommendedName>
</protein>
<name>A0A8J5CV19_ZINOF</name>
<accession>A0A8J5CV19</accession>
<dbReference type="PANTHER" id="PTHR46975:SF2">
    <property type="entry name" value="PROTEIN SWEETIE"/>
    <property type="match status" value="1"/>
</dbReference>
<comment type="caution">
    <text evidence="1">The sequence shown here is derived from an EMBL/GenBank/DDBJ whole genome shotgun (WGS) entry which is preliminary data.</text>
</comment>
<dbReference type="Gene3D" id="1.25.10.10">
    <property type="entry name" value="Leucine-rich Repeat Variant"/>
    <property type="match status" value="1"/>
</dbReference>
<dbReference type="EMBL" id="JACMSC010000021">
    <property type="protein sequence ID" value="KAG6470886.1"/>
    <property type="molecule type" value="Genomic_DNA"/>
</dbReference>
<dbReference type="GO" id="GO:0005975">
    <property type="term" value="P:carbohydrate metabolic process"/>
    <property type="evidence" value="ECO:0007669"/>
    <property type="project" value="InterPro"/>
</dbReference>
<proteinExistence type="predicted"/>